<dbReference type="GO" id="GO:0016020">
    <property type="term" value="C:membrane"/>
    <property type="evidence" value="ECO:0007669"/>
    <property type="project" value="InterPro"/>
</dbReference>
<dbReference type="GO" id="GO:0007030">
    <property type="term" value="P:Golgi organization"/>
    <property type="evidence" value="ECO:0007669"/>
    <property type="project" value="TreeGrafter"/>
</dbReference>
<dbReference type="OrthoDB" id="296793at2759"/>
<gene>
    <name evidence="3" type="ORF">GSI_01949</name>
</gene>
<dbReference type="PANTHER" id="PTHR13302:SF8">
    <property type="entry name" value="CONSERVED OLIGOMERIC GOLGI COMPLEX SUBUNIT 3"/>
    <property type="match status" value="1"/>
</dbReference>
<sequence length="208" mass="23256">MTSTTKRPPNISVPTPHAKPVVSVEEWEAAAPLGDIESRSVTLVQSASERSALPPKFSVEEPGPLSRPPTPIIHGKLGQLSRPSTPNIAASPRLPASHALHPKQPIQTPQQFYDWFALIDRSVTHSQEAHIRAHLGTVSDHLETCDRLVQRIEEIDKEVDDMLSGWRSVEESGRSLKDACEQLLQERVRLLSLQYTTKTHLDRTAYWI</sequence>
<name>A0A2G8SR93_9APHY</name>
<dbReference type="Proteomes" id="UP000230002">
    <property type="component" value="Unassembled WGS sequence"/>
</dbReference>
<evidence type="ECO:0000313" key="3">
    <source>
        <dbReference type="EMBL" id="PIL36286.1"/>
    </source>
</evidence>
<evidence type="ECO:0000259" key="2">
    <source>
        <dbReference type="Pfam" id="PF04136"/>
    </source>
</evidence>
<organism evidence="3 4">
    <name type="scientific">Ganoderma sinense ZZ0214-1</name>
    <dbReference type="NCBI Taxonomy" id="1077348"/>
    <lineage>
        <taxon>Eukaryota</taxon>
        <taxon>Fungi</taxon>
        <taxon>Dikarya</taxon>
        <taxon>Basidiomycota</taxon>
        <taxon>Agaricomycotina</taxon>
        <taxon>Agaricomycetes</taxon>
        <taxon>Polyporales</taxon>
        <taxon>Polyporaceae</taxon>
        <taxon>Ganoderma</taxon>
    </lineage>
</organism>
<dbReference type="STRING" id="1077348.A0A2G8SR93"/>
<dbReference type="InterPro" id="IPR007265">
    <property type="entry name" value="COG_su3"/>
</dbReference>
<dbReference type="EMBL" id="AYKW01000002">
    <property type="protein sequence ID" value="PIL36286.1"/>
    <property type="molecule type" value="Genomic_DNA"/>
</dbReference>
<accession>A0A2G8SR93</accession>
<evidence type="ECO:0000256" key="1">
    <source>
        <dbReference type="SAM" id="MobiDB-lite"/>
    </source>
</evidence>
<evidence type="ECO:0000313" key="4">
    <source>
        <dbReference type="Proteomes" id="UP000230002"/>
    </source>
</evidence>
<dbReference type="GO" id="GO:0005801">
    <property type="term" value="C:cis-Golgi network"/>
    <property type="evidence" value="ECO:0007669"/>
    <property type="project" value="InterPro"/>
</dbReference>
<proteinExistence type="predicted"/>
<comment type="caution">
    <text evidence="3">The sequence shown here is derived from an EMBL/GenBank/DDBJ whole genome shotgun (WGS) entry which is preliminary data.</text>
</comment>
<dbReference type="InterPro" id="IPR048320">
    <property type="entry name" value="COG3_N"/>
</dbReference>
<dbReference type="AlphaFoldDB" id="A0A2G8SR93"/>
<keyword evidence="4" id="KW-1185">Reference proteome</keyword>
<feature type="region of interest" description="Disordered" evidence="1">
    <location>
        <begin position="42"/>
        <end position="93"/>
    </location>
</feature>
<dbReference type="GO" id="GO:0017119">
    <property type="term" value="C:Golgi transport complex"/>
    <property type="evidence" value="ECO:0007669"/>
    <property type="project" value="TreeGrafter"/>
</dbReference>
<feature type="domain" description="Conserved oligomeric Golgi complex subunit 3 N-terminal" evidence="2">
    <location>
        <begin position="134"/>
        <end position="201"/>
    </location>
</feature>
<dbReference type="Pfam" id="PF04136">
    <property type="entry name" value="COG3_N"/>
    <property type="match status" value="1"/>
</dbReference>
<dbReference type="GO" id="GO:0006886">
    <property type="term" value="P:intracellular protein transport"/>
    <property type="evidence" value="ECO:0007669"/>
    <property type="project" value="InterPro"/>
</dbReference>
<feature type="region of interest" description="Disordered" evidence="1">
    <location>
        <begin position="1"/>
        <end position="20"/>
    </location>
</feature>
<protein>
    <recommendedName>
        <fullName evidence="2">Conserved oligomeric Golgi complex subunit 3 N-terminal domain-containing protein</fullName>
    </recommendedName>
</protein>
<dbReference type="GO" id="GO:0006891">
    <property type="term" value="P:intra-Golgi vesicle-mediated transport"/>
    <property type="evidence" value="ECO:0007669"/>
    <property type="project" value="TreeGrafter"/>
</dbReference>
<dbReference type="PANTHER" id="PTHR13302">
    <property type="entry name" value="CONSERVED OLIGOMERIC GOLGI COMPLEX COMPONENT 3"/>
    <property type="match status" value="1"/>
</dbReference>
<reference evidence="3 4" key="1">
    <citation type="journal article" date="2015" name="Sci. Rep.">
        <title>Chromosome-level genome map provides insights into diverse defense mechanisms in the medicinal fungus Ganoderma sinense.</title>
        <authorList>
            <person name="Zhu Y."/>
            <person name="Xu J."/>
            <person name="Sun C."/>
            <person name="Zhou S."/>
            <person name="Xu H."/>
            <person name="Nelson D.R."/>
            <person name="Qian J."/>
            <person name="Song J."/>
            <person name="Luo H."/>
            <person name="Xiang L."/>
            <person name="Li Y."/>
            <person name="Xu Z."/>
            <person name="Ji A."/>
            <person name="Wang L."/>
            <person name="Lu S."/>
            <person name="Hayward A."/>
            <person name="Sun W."/>
            <person name="Li X."/>
            <person name="Schwartz D.C."/>
            <person name="Wang Y."/>
            <person name="Chen S."/>
        </authorList>
    </citation>
    <scope>NUCLEOTIDE SEQUENCE [LARGE SCALE GENOMIC DNA]</scope>
    <source>
        <strain evidence="3 4">ZZ0214-1</strain>
    </source>
</reference>